<keyword evidence="5" id="KW-0812">Transmembrane</keyword>
<evidence type="ECO:0000256" key="2">
    <source>
        <dbReference type="ARBA" id="ARBA00022737"/>
    </source>
</evidence>
<feature type="repeat" description="WD" evidence="3">
    <location>
        <begin position="1300"/>
        <end position="1341"/>
    </location>
</feature>
<feature type="repeat" description="WD" evidence="3">
    <location>
        <begin position="465"/>
        <end position="506"/>
    </location>
</feature>
<feature type="repeat" description="WD" evidence="3">
    <location>
        <begin position="1115"/>
        <end position="1156"/>
    </location>
</feature>
<dbReference type="InterPro" id="IPR036322">
    <property type="entry name" value="WD40_repeat_dom_sf"/>
</dbReference>
<dbReference type="Pfam" id="PF00400">
    <property type="entry name" value="WD40"/>
    <property type="match status" value="16"/>
</dbReference>
<dbReference type="InterPro" id="IPR027417">
    <property type="entry name" value="P-loop_NTPase"/>
</dbReference>
<feature type="repeat" description="WD" evidence="3">
    <location>
        <begin position="1031"/>
        <end position="1072"/>
    </location>
</feature>
<dbReference type="InterPro" id="IPR019775">
    <property type="entry name" value="WD40_repeat_CS"/>
</dbReference>
<evidence type="ECO:0000256" key="4">
    <source>
        <dbReference type="SAM" id="MobiDB-lite"/>
    </source>
</evidence>
<dbReference type="SUPFAM" id="SSF52540">
    <property type="entry name" value="P-loop containing nucleoside triphosphate hydrolases"/>
    <property type="match status" value="1"/>
</dbReference>
<feature type="repeat" description="WD" evidence="3">
    <location>
        <begin position="1073"/>
        <end position="1114"/>
    </location>
</feature>
<dbReference type="EMBL" id="CP128402">
    <property type="protein sequence ID" value="WJW70306.1"/>
    <property type="molecule type" value="Genomic_DNA"/>
</dbReference>
<gene>
    <name evidence="6" type="ORF">OZ401_005037</name>
</gene>
<dbReference type="SMART" id="SM00320">
    <property type="entry name" value="WD40"/>
    <property type="match status" value="20"/>
</dbReference>
<evidence type="ECO:0000256" key="5">
    <source>
        <dbReference type="SAM" id="Phobius"/>
    </source>
</evidence>
<keyword evidence="1 3" id="KW-0853">WD repeat</keyword>
<feature type="repeat" description="WD" evidence="3">
    <location>
        <begin position="723"/>
        <end position="764"/>
    </location>
</feature>
<evidence type="ECO:0000256" key="3">
    <source>
        <dbReference type="PROSITE-ProRule" id="PRU00221"/>
    </source>
</evidence>
<dbReference type="Pfam" id="PF14516">
    <property type="entry name" value="AAA_35"/>
    <property type="match status" value="1"/>
</dbReference>
<dbReference type="SUPFAM" id="SSF50998">
    <property type="entry name" value="Quinoprotein alcohol dehydrogenase-like"/>
    <property type="match status" value="2"/>
</dbReference>
<name>A0ABY9BB18_9CHLR</name>
<dbReference type="PRINTS" id="PR00320">
    <property type="entry name" value="GPROTEINBRPT"/>
</dbReference>
<dbReference type="InterPro" id="IPR020472">
    <property type="entry name" value="WD40_PAC1"/>
</dbReference>
<feature type="transmembrane region" description="Helical" evidence="5">
    <location>
        <begin position="340"/>
        <end position="360"/>
    </location>
</feature>
<organism evidence="6 7">
    <name type="scientific">Candidatus Chlorohelix allophototropha</name>
    <dbReference type="NCBI Taxonomy" id="3003348"/>
    <lineage>
        <taxon>Bacteria</taxon>
        <taxon>Bacillati</taxon>
        <taxon>Chloroflexota</taxon>
        <taxon>Chloroflexia</taxon>
        <taxon>Candidatus Chloroheliales</taxon>
        <taxon>Candidatus Chloroheliaceae</taxon>
        <taxon>Candidatus Chlorohelix</taxon>
    </lineage>
</organism>
<dbReference type="Gene3D" id="2.130.10.10">
    <property type="entry name" value="YVTN repeat-like/Quinoprotein amine dehydrogenase"/>
    <property type="match status" value="8"/>
</dbReference>
<dbReference type="InterPro" id="IPR050505">
    <property type="entry name" value="WDR55/POC1"/>
</dbReference>
<protein>
    <submittedName>
        <fullName evidence="6">AAA-like domain-containing protein</fullName>
    </submittedName>
</protein>
<feature type="repeat" description="WD" evidence="3">
    <location>
        <begin position="1225"/>
        <end position="1254"/>
    </location>
</feature>
<dbReference type="InterPro" id="IPR001680">
    <property type="entry name" value="WD40_rpt"/>
</dbReference>
<dbReference type="PANTHER" id="PTHR44019">
    <property type="entry name" value="WD REPEAT-CONTAINING PROTEIN 55"/>
    <property type="match status" value="1"/>
</dbReference>
<evidence type="ECO:0000313" key="6">
    <source>
        <dbReference type="EMBL" id="WJW70306.1"/>
    </source>
</evidence>
<evidence type="ECO:0000313" key="7">
    <source>
        <dbReference type="Proteomes" id="UP001431572"/>
    </source>
</evidence>
<feature type="repeat" description="WD" evidence="3">
    <location>
        <begin position="947"/>
        <end position="988"/>
    </location>
</feature>
<dbReference type="CDD" id="cd00200">
    <property type="entry name" value="WD40"/>
    <property type="match status" value="3"/>
</dbReference>
<sequence length="1469" mass="160750">MRVKFAYILAPRQIGKSSLMMRTSQRLSEEGVKTVIIDLTQLGTQVTAEAWYLGLLAIIEDQLMLDTSAVQWWKAHADLGITQRLTRFFEEVLLREVATPIVIFVDEIDTTLSLTFTDDFFASLRYFYQARVRLPEFQRLTFVLVGVATPSDLIRDPARTPFNIGQRLDMTDFSFEEALPLAQGLNVPPDSAPELLRWILKWTGGHPYLTQRLCRVVTEQQWEISWSEAKIDELVTNTFFGEKSEQDNNLQFVRDMLTRRSENAEEVLLTYREIRQERKVVLDQEQSLSKTQLKLSGLVKREGRALKVRNSIYRTVFDERWIKEHLPINWAKRLRQAFRLIAASLALALVLGGLAIYAFIQQGEASKQADEANMQRNTAETRRVEAENARVEAETARNQSDRLLRGSEAQALAFRSQTQTDPELALLLTIEAAQRIQDGKLEDSGGQVEAALRQALANYTPNIALRSSSSSVYTVNFSPDGKRLVVAGNDGYARVYEAGTNKETLALGGKFGPVYKAIYSPDGGTIATIDDRGNTIFYEAGSGKQLGEVITCQCFVNYLAYSPDGKMLAQGLDNNNRLVRVLDPATGKILWQQFDGGGNFNSAVFSPNGKWLAAASGNQLLLFDLTSNTIPPQKPFQILTSFDNPSTISTVFSPDSRWLILTSADNTARILDTTTGKYVATLKHNGYVNDAVFSPDGKQVLTASSDKTVKVWETESGKELLTFQNHTSAVEDVILSPDGKQAVSASDDATIRVWDYVSGKEIAVLRGHSGAVAGAVNHGGLSFSPDGKWLASASNDGTTRLWDWQTISQQRVILTANTNRVKSASYSPDGKTILTVADRNLPRLFDSKTGQPLQTLSGFLLHLSGGLTFFPASLSPDGKLAVTSSGYNDSTVRIWNLDSGKEQAFLDDEEFTNFVSSQDDKFVAAARKDFSLEIWAYEKDALILGGLKGHQAEITWLAFSPGNKYLASASRDQTARIWEVDSGKEVAVLQGHSGAVLALDYSPDGRYLITASADKTLRLWDSSNWQEIRVMQGHTAEIRSVAFSPDGQTVISGSADGTARAWDVVSGKELVVMRGHTGAINSVAISSDGKRIATAGEDGTARVWDAVSGNEQLVLKGHSGAVTAVFFKPDGSRVYTGGADKTFRLWDSASGVVLKVNTGLPKAVKRIYTTTADPESIASNWIPNVPLPQDPAYVVTDDILRGFDLLTGIGYYWIINTPTLTGAIFSPDSKLVATGGSDGVVRLWDSATGKLVRTLEGHTNLVGMSGNDGFSPDGQRLVTGSYDKTAIIWEVASGKQLVTLQGHADVVTLAAFSPNGKLVVTSSADNTARIWDASSGKQLQILKGHTAPLYTARFSPDSKFIITASIDATARIWDTTSGKELAVLLGHSGPLRDASFSPDGKNILTASEDFTAIIQPCEICSPFTQVLEQAKKTVTRSLTPDEKNQFGITTAAVLPLNPVSRWSRKQERA</sequence>
<feature type="repeat" description="WD" evidence="3">
    <location>
        <begin position="989"/>
        <end position="1030"/>
    </location>
</feature>
<dbReference type="PANTHER" id="PTHR44019:SF8">
    <property type="entry name" value="POC1 CENTRIOLAR PROTEIN HOMOLOG"/>
    <property type="match status" value="1"/>
</dbReference>
<feature type="repeat" description="WD" evidence="3">
    <location>
        <begin position="1342"/>
        <end position="1383"/>
    </location>
</feature>
<feature type="repeat" description="WD" evidence="3">
    <location>
        <begin position="885"/>
        <end position="905"/>
    </location>
</feature>
<dbReference type="Gene3D" id="3.40.50.300">
    <property type="entry name" value="P-loop containing nucleotide triphosphate hydrolases"/>
    <property type="match status" value="1"/>
</dbReference>
<keyword evidence="7" id="KW-1185">Reference proteome</keyword>
<dbReference type="Proteomes" id="UP001431572">
    <property type="component" value="Plasmid unnamed2"/>
</dbReference>
<feature type="repeat" description="WD" evidence="3">
    <location>
        <begin position="681"/>
        <end position="722"/>
    </location>
</feature>
<dbReference type="PROSITE" id="PS50082">
    <property type="entry name" value="WD_REPEATS_2"/>
    <property type="match status" value="14"/>
</dbReference>
<keyword evidence="2" id="KW-0677">Repeat</keyword>
<reference evidence="6" key="1">
    <citation type="journal article" date="2024" name="Nature">
        <title>Anoxygenic phototroph of the Chloroflexota uses a type I reaction centre.</title>
        <authorList>
            <person name="Tsuji J.M."/>
            <person name="Shaw N.A."/>
            <person name="Nagashima S."/>
            <person name="Venkiteswaran J.J."/>
            <person name="Schiff S.L."/>
            <person name="Watanabe T."/>
            <person name="Fukui M."/>
            <person name="Hanada S."/>
            <person name="Tank M."/>
            <person name="Neufeld J.D."/>
        </authorList>
    </citation>
    <scope>NUCLEOTIDE SEQUENCE</scope>
    <source>
        <strain evidence="6">L227-S17</strain>
    </source>
</reference>
<dbReference type="PROSITE" id="PS00678">
    <property type="entry name" value="WD_REPEATS_1"/>
    <property type="match status" value="5"/>
</dbReference>
<dbReference type="PROSITE" id="PS50294">
    <property type="entry name" value="WD_REPEATS_REGION"/>
    <property type="match status" value="11"/>
</dbReference>
<dbReference type="InterPro" id="IPR015943">
    <property type="entry name" value="WD40/YVTN_repeat-like_dom_sf"/>
</dbReference>
<proteinExistence type="predicted"/>
<feature type="region of interest" description="Disordered" evidence="4">
    <location>
        <begin position="381"/>
        <end position="400"/>
    </location>
</feature>
<feature type="repeat" description="WD" evidence="3">
    <location>
        <begin position="1270"/>
        <end position="1299"/>
    </location>
</feature>
<keyword evidence="6" id="KW-0614">Plasmid</keyword>
<feature type="repeat" description="WD" evidence="3">
    <location>
        <begin position="781"/>
        <end position="812"/>
    </location>
</feature>
<accession>A0ABY9BB18</accession>
<geneLocation type="plasmid" evidence="6 7">
    <name>unnamed2</name>
</geneLocation>
<keyword evidence="5" id="KW-1133">Transmembrane helix</keyword>
<dbReference type="RefSeq" id="WP_341472176.1">
    <property type="nucleotide sequence ID" value="NZ_CP128402.1"/>
</dbReference>
<evidence type="ECO:0000256" key="1">
    <source>
        <dbReference type="ARBA" id="ARBA00022574"/>
    </source>
</evidence>
<keyword evidence="5" id="KW-0472">Membrane</keyword>
<dbReference type="SUPFAM" id="SSF50978">
    <property type="entry name" value="WD40 repeat-like"/>
    <property type="match status" value="1"/>
</dbReference>
<dbReference type="InterPro" id="IPR011047">
    <property type="entry name" value="Quinoprotein_ADH-like_sf"/>
</dbReference>